<gene>
    <name evidence="1" type="ORF">BECKLFY1418C_GA0070996_104018</name>
</gene>
<dbReference type="EMBL" id="CAADFN010000040">
    <property type="protein sequence ID" value="VFK18238.1"/>
    <property type="molecule type" value="Genomic_DNA"/>
</dbReference>
<reference evidence="1" key="1">
    <citation type="submission" date="2019-02" db="EMBL/GenBank/DDBJ databases">
        <authorList>
            <person name="Gruber-Vodicka R. H."/>
            <person name="Seah K. B. B."/>
        </authorList>
    </citation>
    <scope>NUCLEOTIDE SEQUENCE</scope>
    <source>
        <strain evidence="1">BECK_BY7</strain>
    </source>
</reference>
<protein>
    <submittedName>
        <fullName evidence="1">Uncharacterized protein</fullName>
    </submittedName>
</protein>
<evidence type="ECO:0000313" key="1">
    <source>
        <dbReference type="EMBL" id="VFK18238.1"/>
    </source>
</evidence>
<organism evidence="1">
    <name type="scientific">Candidatus Kentrum sp. LFY</name>
    <dbReference type="NCBI Taxonomy" id="2126342"/>
    <lineage>
        <taxon>Bacteria</taxon>
        <taxon>Pseudomonadati</taxon>
        <taxon>Pseudomonadota</taxon>
        <taxon>Gammaproteobacteria</taxon>
        <taxon>Candidatus Kentrum</taxon>
    </lineage>
</organism>
<proteinExistence type="predicted"/>
<sequence>MVILWICISTGRGSRIAYLVYFRLIVNGSRFLQSTDFSLPMLNHALSV</sequence>
<name>A0A450WML7_9GAMM</name>
<dbReference type="AlphaFoldDB" id="A0A450WML7"/>
<accession>A0A450WML7</accession>